<evidence type="ECO:0000313" key="1">
    <source>
        <dbReference type="EMBL" id="AGX88921.1"/>
    </source>
</evidence>
<organism evidence="1 2">
    <name type="scientific">Mycoplasma parvum str. Indiana</name>
    <dbReference type="NCBI Taxonomy" id="1403316"/>
    <lineage>
        <taxon>Bacteria</taxon>
        <taxon>Bacillati</taxon>
        <taxon>Mycoplasmatota</taxon>
        <taxon>Mollicutes</taxon>
        <taxon>Mycoplasmataceae</taxon>
        <taxon>Mycoplasma</taxon>
    </lineage>
</organism>
<sequence>MSWKWIITVLGIPVGANLSILLPRVDGIYIGDEKIKVNAEQIKDKEFSGEKKLTTIAGVEVENKVGKPKVEIWLPCISGDFVGSWMKNWGLDPKRKVIKQASGELNDIMKDAANIIFGCGNWFKSVVNERKLEVLKKKMESISVQEKQRSSNSKEIKMGFDINVEINSLLEESASYIIEGVSLKFKEKKLGKTENYAKIQESMKNKLLESIKSVLREGRWSKNSLNKKNLESEFQHSARYVTETNAENVELRKELEKCGQKCLLNGGGGVGISWNPDIRKKGGAGWFEEKLNSQLTSNFDMALGDALKSMWFNWVDLRVIIERELMRRLIDKSTKELNSKAAKLCHMGKWGFVCPEGGLIWEKLN</sequence>
<reference evidence="1 2" key="1">
    <citation type="journal article" date="2013" name="Genome Announc.">
        <title>Genome Sequence of Mycoplasma parvum (Formerly Eperythrozoon parvum), a Diminutive Hemoplasma of the Pig.</title>
        <authorList>
            <person name="do Nascimento N.C."/>
            <person name="Dos Santos A.P."/>
            <person name="Chu Y."/>
            <person name="Guimaraes A.M."/>
            <person name="Pagliaro A."/>
            <person name="Messick J.B."/>
        </authorList>
    </citation>
    <scope>NUCLEOTIDE SEQUENCE [LARGE SCALE GENOMIC DNA]</scope>
    <source>
        <strain evidence="1 2">Indiana</strain>
    </source>
</reference>
<accession>U5NBJ7</accession>
<name>U5NBJ7_9MOLU</name>
<protein>
    <submittedName>
        <fullName evidence="1">Uncharacterized protein</fullName>
    </submittedName>
</protein>
<dbReference type="EMBL" id="CP006771">
    <property type="protein sequence ID" value="AGX88921.1"/>
    <property type="molecule type" value="Genomic_DNA"/>
</dbReference>
<keyword evidence="2" id="KW-1185">Reference proteome</keyword>
<dbReference type="HOGENOM" id="CLU_068041_0_0_14"/>
<dbReference type="KEGG" id="mpv:PRV_00780"/>
<proteinExistence type="predicted"/>
<dbReference type="Proteomes" id="UP000017119">
    <property type="component" value="Chromosome"/>
</dbReference>
<dbReference type="AlphaFoldDB" id="U5NBJ7"/>
<evidence type="ECO:0000313" key="2">
    <source>
        <dbReference type="Proteomes" id="UP000017119"/>
    </source>
</evidence>
<dbReference type="RefSeq" id="WP_022769117.1">
    <property type="nucleotide sequence ID" value="NC_022575.1"/>
</dbReference>
<dbReference type="STRING" id="1403316.PRV_00780"/>
<gene>
    <name evidence="1" type="ORF">PRV_00780</name>
</gene>
<dbReference type="OrthoDB" id="402791at2"/>
<dbReference type="PATRIC" id="fig|1403316.3.peg.131"/>